<dbReference type="EMBL" id="VSSQ01000013">
    <property type="protein sequence ID" value="MPL60841.1"/>
    <property type="molecule type" value="Genomic_DNA"/>
</dbReference>
<accession>A0A644T4J1</accession>
<feature type="region of interest" description="Disordered" evidence="1">
    <location>
        <begin position="277"/>
        <end position="300"/>
    </location>
</feature>
<protein>
    <submittedName>
        <fullName evidence="2">Uncharacterized protein</fullName>
    </submittedName>
</protein>
<reference evidence="2" key="1">
    <citation type="submission" date="2019-08" db="EMBL/GenBank/DDBJ databases">
        <authorList>
            <person name="Kucharzyk K."/>
            <person name="Murdoch R.W."/>
            <person name="Higgins S."/>
            <person name="Loffler F."/>
        </authorList>
    </citation>
    <scope>NUCLEOTIDE SEQUENCE</scope>
</reference>
<feature type="region of interest" description="Disordered" evidence="1">
    <location>
        <begin position="220"/>
        <end position="239"/>
    </location>
</feature>
<organism evidence="2">
    <name type="scientific">bioreactor metagenome</name>
    <dbReference type="NCBI Taxonomy" id="1076179"/>
    <lineage>
        <taxon>unclassified sequences</taxon>
        <taxon>metagenomes</taxon>
        <taxon>ecological metagenomes</taxon>
    </lineage>
</organism>
<dbReference type="AlphaFoldDB" id="A0A644T4J1"/>
<proteinExistence type="predicted"/>
<gene>
    <name evidence="2" type="ORF">SDC9_06403</name>
</gene>
<sequence length="351" mass="37919">MDPDAPLLNAHIRVSPRLCKGAVSAPHPVHRRDQRRGDAGLAQRVAGGGHQAQLGPVPALCQPPGRDRRADHVHPPLHDHRRDLFDAAAVAQDLAVFLEEGAMAEIMVLEAGEGAGVIGRGLAREPVVIHRGKGVFPHRPVPAEARLLGVIAREQPLVIGRDQVAAFVFRDRPGEALPQIGEELPRAAAIEPVELAAHGKEDPAQHQRIDPLGVGFGVKQRQRRAPAAAEDDPAAQPEREADLLHVGDQIPAGVPCHRGMRARQTAAALVEKNHPIMRRIKEPPHRRAASAPRPAMAHHHRAPLRMARLLDIDPMAIAHVEHALVEGLDRRVEKGAGCAFLPCVSIHNPTI</sequence>
<evidence type="ECO:0000313" key="2">
    <source>
        <dbReference type="EMBL" id="MPL60841.1"/>
    </source>
</evidence>
<comment type="caution">
    <text evidence="2">The sequence shown here is derived from an EMBL/GenBank/DDBJ whole genome shotgun (WGS) entry which is preliminary data.</text>
</comment>
<name>A0A644T4J1_9ZZZZ</name>
<evidence type="ECO:0000256" key="1">
    <source>
        <dbReference type="SAM" id="MobiDB-lite"/>
    </source>
</evidence>